<dbReference type="CDD" id="cd02947">
    <property type="entry name" value="TRX_family"/>
    <property type="match status" value="1"/>
</dbReference>
<comment type="similarity">
    <text evidence="1">Belongs to the thioredoxin family.</text>
</comment>
<evidence type="ECO:0000313" key="4">
    <source>
        <dbReference type="EMBL" id="RVU71557.1"/>
    </source>
</evidence>
<dbReference type="InterPro" id="IPR013766">
    <property type="entry name" value="Thioredoxin_domain"/>
</dbReference>
<dbReference type="Pfam" id="PF00085">
    <property type="entry name" value="Thioredoxin"/>
    <property type="match status" value="1"/>
</dbReference>
<dbReference type="PANTHER" id="PTHR45663:SF11">
    <property type="entry name" value="GEO12009P1"/>
    <property type="match status" value="1"/>
</dbReference>
<evidence type="ECO:0000256" key="1">
    <source>
        <dbReference type="ARBA" id="ARBA00008987"/>
    </source>
</evidence>
<feature type="domain" description="Thioredoxin" evidence="3">
    <location>
        <begin position="12"/>
        <end position="91"/>
    </location>
</feature>
<sequence>MTRNKIATLPPNAVLYFDNDWCSQCYSENKVVTEIEKVVGETVPFFEVNVTEFPELASKYQVLSAPSLVLLKNGQKVDQFSKFLDQNQFKAVFQYYFGALQH</sequence>
<evidence type="ECO:0000259" key="3">
    <source>
        <dbReference type="Pfam" id="PF00085"/>
    </source>
</evidence>
<dbReference type="GO" id="GO:0015035">
    <property type="term" value="F:protein-disulfide reductase activity"/>
    <property type="evidence" value="ECO:0007669"/>
    <property type="project" value="TreeGrafter"/>
</dbReference>
<dbReference type="PANTHER" id="PTHR45663">
    <property type="entry name" value="GEO12009P1"/>
    <property type="match status" value="1"/>
</dbReference>
<accession>A0A437SXL9</accession>
<protein>
    <submittedName>
        <fullName evidence="4">Thioredoxin</fullName>
    </submittedName>
</protein>
<name>A0A437SXL9_9LACO</name>
<dbReference type="Proteomes" id="UP000288291">
    <property type="component" value="Unassembled WGS sequence"/>
</dbReference>
<keyword evidence="2" id="KW-0676">Redox-active center</keyword>
<evidence type="ECO:0000256" key="2">
    <source>
        <dbReference type="ARBA" id="ARBA00023284"/>
    </source>
</evidence>
<gene>
    <name evidence="4" type="ORF">EJK17_02140</name>
</gene>
<dbReference type="SUPFAM" id="SSF52833">
    <property type="entry name" value="Thioredoxin-like"/>
    <property type="match status" value="1"/>
</dbReference>
<dbReference type="EMBL" id="RXIA01000004">
    <property type="protein sequence ID" value="RVU71557.1"/>
    <property type="molecule type" value="Genomic_DNA"/>
</dbReference>
<organism evidence="4 5">
    <name type="scientific">Lactobacillus xujianguonis</name>
    <dbReference type="NCBI Taxonomy" id="2495899"/>
    <lineage>
        <taxon>Bacteria</taxon>
        <taxon>Bacillati</taxon>
        <taxon>Bacillota</taxon>
        <taxon>Bacilli</taxon>
        <taxon>Lactobacillales</taxon>
        <taxon>Lactobacillaceae</taxon>
        <taxon>Lactobacillus</taxon>
    </lineage>
</organism>
<evidence type="ECO:0000313" key="5">
    <source>
        <dbReference type="Proteomes" id="UP000288291"/>
    </source>
</evidence>
<keyword evidence="5" id="KW-1185">Reference proteome</keyword>
<dbReference type="Gene3D" id="3.40.30.10">
    <property type="entry name" value="Glutaredoxin"/>
    <property type="match status" value="1"/>
</dbReference>
<dbReference type="AlphaFoldDB" id="A0A437SXL9"/>
<comment type="caution">
    <text evidence="4">The sequence shown here is derived from an EMBL/GenBank/DDBJ whole genome shotgun (WGS) entry which is preliminary data.</text>
</comment>
<dbReference type="GO" id="GO:0005737">
    <property type="term" value="C:cytoplasm"/>
    <property type="evidence" value="ECO:0007669"/>
    <property type="project" value="TreeGrafter"/>
</dbReference>
<dbReference type="InterPro" id="IPR036249">
    <property type="entry name" value="Thioredoxin-like_sf"/>
</dbReference>
<proteinExistence type="inferred from homology"/>
<reference evidence="4 5" key="1">
    <citation type="submission" date="2018-12" db="EMBL/GenBank/DDBJ databases">
        <authorList>
            <person name="Meng J."/>
        </authorList>
    </citation>
    <scope>NUCLEOTIDE SEQUENCE [LARGE SCALE GENOMIC DNA]</scope>
    <source>
        <strain evidence="4 5">HT111-2</strain>
    </source>
</reference>